<evidence type="ECO:0000259" key="1">
    <source>
        <dbReference type="Pfam" id="PF04545"/>
    </source>
</evidence>
<comment type="caution">
    <text evidence="2">The sequence shown here is derived from an EMBL/GenBank/DDBJ whole genome shotgun (WGS) entry which is preliminary data.</text>
</comment>
<feature type="domain" description="RNA polymerase sigma-70 region 4" evidence="1">
    <location>
        <begin position="23"/>
        <end position="62"/>
    </location>
</feature>
<organism evidence="2 3">
    <name type="scientific">Corynebacterium belfantii</name>
    <dbReference type="NCBI Taxonomy" id="2014537"/>
    <lineage>
        <taxon>Bacteria</taxon>
        <taxon>Bacillati</taxon>
        <taxon>Actinomycetota</taxon>
        <taxon>Actinomycetes</taxon>
        <taxon>Mycobacteriales</taxon>
        <taxon>Corynebacteriaceae</taxon>
        <taxon>Corynebacterium</taxon>
    </lineage>
</organism>
<keyword evidence="3" id="KW-1185">Reference proteome</keyword>
<dbReference type="RefSeq" id="WP_014316363.1">
    <property type="nucleotide sequence ID" value="NZ_CBCSFR010000014.1"/>
</dbReference>
<accession>A0ABS0LDL6</accession>
<evidence type="ECO:0000313" key="3">
    <source>
        <dbReference type="Proteomes" id="UP000615580"/>
    </source>
</evidence>
<dbReference type="Gene3D" id="1.10.10.60">
    <property type="entry name" value="Homeodomain-like"/>
    <property type="match status" value="1"/>
</dbReference>
<dbReference type="InterPro" id="IPR007630">
    <property type="entry name" value="RNA_pol_sigma70_r4"/>
</dbReference>
<protein>
    <submittedName>
        <fullName evidence="2">Integrase</fullName>
    </submittedName>
</protein>
<proteinExistence type="predicted"/>
<dbReference type="Pfam" id="PF04545">
    <property type="entry name" value="Sigma70_r4"/>
    <property type="match status" value="1"/>
</dbReference>
<dbReference type="EMBL" id="JADQUG010000041">
    <property type="protein sequence ID" value="MBG9354783.1"/>
    <property type="molecule type" value="Genomic_DNA"/>
</dbReference>
<name>A0ABS0LDL6_9CORY</name>
<evidence type="ECO:0000313" key="2">
    <source>
        <dbReference type="EMBL" id="MBG9354783.1"/>
    </source>
</evidence>
<sequence>MVWFIEALAIAKKKGKLRGKQPKLSARQQQHVRQMYVSGEYTQADIAALMNVSDWTVRRILKASPAWHQFRDSYTWLCDRDTHQKLLCMLWLRFALRRTCCSLRYWG</sequence>
<dbReference type="Proteomes" id="UP000615580">
    <property type="component" value="Unassembled WGS sequence"/>
</dbReference>
<gene>
    <name evidence="2" type="ORF">I4J41_09405</name>
</gene>
<reference evidence="2 3" key="1">
    <citation type="journal article" date="2020" name="J. Clin. Microbiol.">
        <title>Assessing the Genetic Diversity of Austrian Corynebacterium diphtheriae Clinical Isolates, 2011-2019.</title>
        <authorList>
            <person name="Schaeffer J."/>
            <person name="Huhulescu S."/>
            <person name="Stoeger A."/>
            <person name="Allerberger F."/>
            <person name="Ruppitsch W."/>
        </authorList>
    </citation>
    <scope>NUCLEOTIDE SEQUENCE [LARGE SCALE GENOMIC DNA]</scope>
    <source>
        <strain evidence="2 3">04-17</strain>
    </source>
</reference>